<dbReference type="RefSeq" id="WP_353948985.1">
    <property type="nucleotide sequence ID" value="NZ_CP159510.1"/>
</dbReference>
<evidence type="ECO:0000313" key="1">
    <source>
        <dbReference type="EMBL" id="XCJ17900.1"/>
    </source>
</evidence>
<organism evidence="1">
    <name type="scientific">Sporolactobacillus sp. Y61</name>
    <dbReference type="NCBI Taxonomy" id="3160863"/>
    <lineage>
        <taxon>Bacteria</taxon>
        <taxon>Bacillati</taxon>
        <taxon>Bacillota</taxon>
        <taxon>Bacilli</taxon>
        <taxon>Bacillales</taxon>
        <taxon>Sporolactobacillaceae</taxon>
        <taxon>Sporolactobacillus</taxon>
    </lineage>
</organism>
<name>A0AAU8IIX4_9BACL</name>
<dbReference type="EMBL" id="CP159510">
    <property type="protein sequence ID" value="XCJ17900.1"/>
    <property type="molecule type" value="Genomic_DNA"/>
</dbReference>
<proteinExistence type="predicted"/>
<accession>A0AAU8IIX4</accession>
<evidence type="ECO:0008006" key="2">
    <source>
        <dbReference type="Google" id="ProtNLM"/>
    </source>
</evidence>
<protein>
    <recommendedName>
        <fullName evidence="2">Transposase</fullName>
    </recommendedName>
</protein>
<dbReference type="AlphaFoldDB" id="A0AAU8IIX4"/>
<gene>
    <name evidence="1" type="ORF">ABNN70_05360</name>
</gene>
<reference evidence="1" key="1">
    <citation type="submission" date="2024-06" db="EMBL/GenBank/DDBJ databases">
        <authorList>
            <person name="Fan A."/>
            <person name="Zhang F.Y."/>
            <person name="Zhang L."/>
        </authorList>
    </citation>
    <scope>NUCLEOTIDE SEQUENCE</scope>
    <source>
        <strain evidence="1">Y61</strain>
    </source>
</reference>
<sequence>MGTYLRRVPQKNKDERTVAYLQLAQNKWDSKAKYAKARVIYSFGREDQLDVDALRRLVESLPRFLSPEEALRVQAEIGQTADFAFKTSRRLGGAWTLDQLWKMLGMGQIIHDVCDKIKVQSYAA</sequence>